<feature type="compositionally biased region" description="Low complexity" evidence="1">
    <location>
        <begin position="146"/>
        <end position="157"/>
    </location>
</feature>
<dbReference type="Proteomes" id="UP000054485">
    <property type="component" value="Unassembled WGS sequence"/>
</dbReference>
<evidence type="ECO:0000256" key="1">
    <source>
        <dbReference type="SAM" id="MobiDB-lite"/>
    </source>
</evidence>
<dbReference type="HOGENOM" id="CLU_1338305_0_0_1"/>
<organism evidence="2 3">
    <name type="scientific">Suillus luteus UH-Slu-Lm8-n1</name>
    <dbReference type="NCBI Taxonomy" id="930992"/>
    <lineage>
        <taxon>Eukaryota</taxon>
        <taxon>Fungi</taxon>
        <taxon>Dikarya</taxon>
        <taxon>Basidiomycota</taxon>
        <taxon>Agaricomycotina</taxon>
        <taxon>Agaricomycetes</taxon>
        <taxon>Agaricomycetidae</taxon>
        <taxon>Boletales</taxon>
        <taxon>Suillineae</taxon>
        <taxon>Suillaceae</taxon>
        <taxon>Suillus</taxon>
    </lineage>
</organism>
<keyword evidence="3" id="KW-1185">Reference proteome</keyword>
<evidence type="ECO:0000313" key="3">
    <source>
        <dbReference type="Proteomes" id="UP000054485"/>
    </source>
</evidence>
<feature type="region of interest" description="Disordered" evidence="1">
    <location>
        <begin position="146"/>
        <end position="205"/>
    </location>
</feature>
<protein>
    <submittedName>
        <fullName evidence="2">Uncharacterized protein</fullName>
    </submittedName>
</protein>
<reference evidence="3" key="2">
    <citation type="submission" date="2015-01" db="EMBL/GenBank/DDBJ databases">
        <title>Evolutionary Origins and Diversification of the Mycorrhizal Mutualists.</title>
        <authorList>
            <consortium name="DOE Joint Genome Institute"/>
            <consortium name="Mycorrhizal Genomics Consortium"/>
            <person name="Kohler A."/>
            <person name="Kuo A."/>
            <person name="Nagy L.G."/>
            <person name="Floudas D."/>
            <person name="Copeland A."/>
            <person name="Barry K.W."/>
            <person name="Cichocki N."/>
            <person name="Veneault-Fourrey C."/>
            <person name="LaButti K."/>
            <person name="Lindquist E.A."/>
            <person name="Lipzen A."/>
            <person name="Lundell T."/>
            <person name="Morin E."/>
            <person name="Murat C."/>
            <person name="Riley R."/>
            <person name="Ohm R."/>
            <person name="Sun H."/>
            <person name="Tunlid A."/>
            <person name="Henrissat B."/>
            <person name="Grigoriev I.V."/>
            <person name="Hibbett D.S."/>
            <person name="Martin F."/>
        </authorList>
    </citation>
    <scope>NUCLEOTIDE SEQUENCE [LARGE SCALE GENOMIC DNA]</scope>
    <source>
        <strain evidence="3">UH-Slu-Lm8-n1</strain>
    </source>
</reference>
<proteinExistence type="predicted"/>
<gene>
    <name evidence="2" type="ORF">CY34DRAFT_110922</name>
</gene>
<dbReference type="InParanoid" id="A0A0C9ZTD5"/>
<name>A0A0C9ZTD5_9AGAM</name>
<dbReference type="EMBL" id="KN836190">
    <property type="protein sequence ID" value="KIK32561.1"/>
    <property type="molecule type" value="Genomic_DNA"/>
</dbReference>
<sequence>MCKTLNGKAPWCDLTAKAGGGWRGLFMVSCGPAIRVSHHFEQVKSLVDDCYGVFVLSHRFKFKACATQGCHPSVADMRIFNKDAKVHLRCLKCHWRSAWVMTDKDNEYFKCVHKIVAPMLFWHHFPPSIGLQKLFVEANKPKAGAAASTSTTTSGKKLMGHKGIDKKGKGKSQLAEEIKEGADMINISDSDVDTDSDNAYPMELD</sequence>
<evidence type="ECO:0000313" key="2">
    <source>
        <dbReference type="EMBL" id="KIK32561.1"/>
    </source>
</evidence>
<accession>A0A0C9ZTD5</accession>
<dbReference type="AlphaFoldDB" id="A0A0C9ZTD5"/>
<reference evidence="2 3" key="1">
    <citation type="submission" date="2014-04" db="EMBL/GenBank/DDBJ databases">
        <authorList>
            <consortium name="DOE Joint Genome Institute"/>
            <person name="Kuo A."/>
            <person name="Ruytinx J."/>
            <person name="Rineau F."/>
            <person name="Colpaert J."/>
            <person name="Kohler A."/>
            <person name="Nagy L.G."/>
            <person name="Floudas D."/>
            <person name="Copeland A."/>
            <person name="Barry K.W."/>
            <person name="Cichocki N."/>
            <person name="Veneault-Fourrey C."/>
            <person name="LaButti K."/>
            <person name="Lindquist E.A."/>
            <person name="Lipzen A."/>
            <person name="Lundell T."/>
            <person name="Morin E."/>
            <person name="Murat C."/>
            <person name="Sun H."/>
            <person name="Tunlid A."/>
            <person name="Henrissat B."/>
            <person name="Grigoriev I.V."/>
            <person name="Hibbett D.S."/>
            <person name="Martin F."/>
            <person name="Nordberg H.P."/>
            <person name="Cantor M.N."/>
            <person name="Hua S.X."/>
        </authorList>
    </citation>
    <scope>NUCLEOTIDE SEQUENCE [LARGE SCALE GENOMIC DNA]</scope>
    <source>
        <strain evidence="2 3">UH-Slu-Lm8-n1</strain>
    </source>
</reference>
<dbReference type="OrthoDB" id="2633096at2759"/>